<dbReference type="GO" id="GO:0016213">
    <property type="term" value="F:acyl-CoA 6-desaturase activity"/>
    <property type="evidence" value="ECO:0007669"/>
    <property type="project" value="UniProtKB-EC"/>
</dbReference>
<evidence type="ECO:0000256" key="1">
    <source>
        <dbReference type="SAM" id="Phobius"/>
    </source>
</evidence>
<evidence type="ECO:0000313" key="3">
    <source>
        <dbReference type="EMBL" id="OAT52219.1"/>
    </source>
</evidence>
<protein>
    <submittedName>
        <fullName evidence="3">Linoleoyl-CoA desaturase</fullName>
        <ecNumber evidence="3">1.14.19.3</ecNumber>
    </submittedName>
</protein>
<feature type="domain" description="Fatty acid desaturase" evidence="2">
    <location>
        <begin position="74"/>
        <end position="342"/>
    </location>
</feature>
<dbReference type="CDD" id="cd03506">
    <property type="entry name" value="Delta6-FADS-like"/>
    <property type="match status" value="1"/>
</dbReference>
<keyword evidence="4" id="KW-1185">Reference proteome</keyword>
<dbReference type="OrthoDB" id="104711at2"/>
<proteinExistence type="predicted"/>
<evidence type="ECO:0000313" key="4">
    <source>
        <dbReference type="Proteomes" id="UP000078224"/>
    </source>
</evidence>
<evidence type="ECO:0000259" key="2">
    <source>
        <dbReference type="Pfam" id="PF00487"/>
    </source>
</evidence>
<dbReference type="EC" id="1.14.19.3" evidence="3"/>
<organism evidence="3 4">
    <name type="scientific">Providencia heimbachae ATCC 35613</name>
    <dbReference type="NCBI Taxonomy" id="1354272"/>
    <lineage>
        <taxon>Bacteria</taxon>
        <taxon>Pseudomonadati</taxon>
        <taxon>Pseudomonadota</taxon>
        <taxon>Gammaproteobacteria</taxon>
        <taxon>Enterobacterales</taxon>
        <taxon>Morganellaceae</taxon>
        <taxon>Providencia</taxon>
    </lineage>
</organism>
<dbReference type="InterPro" id="IPR012171">
    <property type="entry name" value="Fatty_acid_desaturase"/>
</dbReference>
<comment type="caution">
    <text evidence="3">The sequence shown here is derived from an EMBL/GenBank/DDBJ whole genome shotgun (WGS) entry which is preliminary data.</text>
</comment>
<dbReference type="PANTHER" id="PTHR19353:SF19">
    <property type="entry name" value="DELTA(5) FATTY ACID DESATURASE C-RELATED"/>
    <property type="match status" value="1"/>
</dbReference>
<dbReference type="InterPro" id="IPR005804">
    <property type="entry name" value="FA_desaturase_dom"/>
</dbReference>
<dbReference type="Pfam" id="PF00487">
    <property type="entry name" value="FA_desaturase"/>
    <property type="match status" value="1"/>
</dbReference>
<reference evidence="3 4" key="1">
    <citation type="submission" date="2016-04" db="EMBL/GenBank/DDBJ databases">
        <title>ATOL: Assembling a taxonomically balanced genome-scale reconstruction of the evolutionary history of the Enterobacteriaceae.</title>
        <authorList>
            <person name="Plunkett G.III."/>
            <person name="Neeno-Eckwall E.C."/>
            <person name="Glasner J.D."/>
            <person name="Perna N.T."/>
        </authorList>
    </citation>
    <scope>NUCLEOTIDE SEQUENCE [LARGE SCALE GENOMIC DNA]</scope>
    <source>
        <strain evidence="3 4">ATCC 35613</strain>
    </source>
</reference>
<dbReference type="GO" id="GO:0016020">
    <property type="term" value="C:membrane"/>
    <property type="evidence" value="ECO:0007669"/>
    <property type="project" value="TreeGrafter"/>
</dbReference>
<feature type="transmembrane region" description="Helical" evidence="1">
    <location>
        <begin position="70"/>
        <end position="90"/>
    </location>
</feature>
<dbReference type="PATRIC" id="fig|1354272.4.peg.1661"/>
<keyword evidence="1" id="KW-0472">Membrane</keyword>
<feature type="transmembrane region" description="Helical" evidence="1">
    <location>
        <begin position="44"/>
        <end position="64"/>
    </location>
</feature>
<sequence length="367" mass="43252">MSPEPLRPLGYQHRHDQDFRRALNNAAQQYLNDKNDHRFADVRFYLKSLILLLCCLGSYLLAILAPVLGYFFVFYPLFICFALLLAINLVHDASHNAIFKSARANDWLNFWVTIPLGLDPECWRVRHIIFHHAHTNIRHYDLDIEENHVLRQTPYQRWYPFMRAQHLYWPLVAAMTFPALIWFFDWLDRFHFTRVAPHLRHQGNQGVVSFIFAKLLHLFVAIVLPAFMLADTGIGIGTLLLTYLLSQMFASLIFVVLILGTHWAKATFYTPPKEGNMPHGFYTHTFSTTYDWKTKPYWLTYWLGGLNLHLTHHLFPNWNHRHYPALAKIIERTAKQFSMDYHCIDAKALFTYQQRFLKEMGSGKKVD</sequence>
<name>A0A1B7JWC4_9GAMM</name>
<keyword evidence="1" id="KW-1133">Transmembrane helix</keyword>
<dbReference type="RefSeq" id="WP_068908359.1">
    <property type="nucleotide sequence ID" value="NZ_LXEW01000024.1"/>
</dbReference>
<dbReference type="AlphaFoldDB" id="A0A1B7JWC4"/>
<gene>
    <name evidence="3" type="ORF">M998_1633</name>
</gene>
<feature type="transmembrane region" description="Helical" evidence="1">
    <location>
        <begin position="207"/>
        <end position="228"/>
    </location>
</feature>
<feature type="transmembrane region" description="Helical" evidence="1">
    <location>
        <begin position="167"/>
        <end position="187"/>
    </location>
</feature>
<dbReference type="EMBL" id="LXEW01000024">
    <property type="protein sequence ID" value="OAT52219.1"/>
    <property type="molecule type" value="Genomic_DNA"/>
</dbReference>
<dbReference type="PANTHER" id="PTHR19353">
    <property type="entry name" value="FATTY ACID DESATURASE 2"/>
    <property type="match status" value="1"/>
</dbReference>
<dbReference type="Proteomes" id="UP000078224">
    <property type="component" value="Unassembled WGS sequence"/>
</dbReference>
<keyword evidence="1" id="KW-0812">Transmembrane</keyword>
<accession>A0A1B7JWC4</accession>
<feature type="transmembrane region" description="Helical" evidence="1">
    <location>
        <begin position="240"/>
        <end position="264"/>
    </location>
</feature>
<dbReference type="GO" id="GO:0008610">
    <property type="term" value="P:lipid biosynthetic process"/>
    <property type="evidence" value="ECO:0007669"/>
    <property type="project" value="UniProtKB-ARBA"/>
</dbReference>
<keyword evidence="3" id="KW-0560">Oxidoreductase</keyword>